<evidence type="ECO:0000256" key="1">
    <source>
        <dbReference type="SAM" id="MobiDB-lite"/>
    </source>
</evidence>
<organism evidence="2">
    <name type="scientific">uncultured Pseudonocardia sp</name>
    <dbReference type="NCBI Taxonomy" id="211455"/>
    <lineage>
        <taxon>Bacteria</taxon>
        <taxon>Bacillati</taxon>
        <taxon>Actinomycetota</taxon>
        <taxon>Actinomycetes</taxon>
        <taxon>Pseudonocardiales</taxon>
        <taxon>Pseudonocardiaceae</taxon>
        <taxon>Pseudonocardia</taxon>
        <taxon>environmental samples</taxon>
    </lineage>
</organism>
<feature type="non-terminal residue" evidence="2">
    <location>
        <position position="38"/>
    </location>
</feature>
<dbReference type="AlphaFoldDB" id="A0A6J4PMN9"/>
<gene>
    <name evidence="2" type="ORF">AVDCRST_MAG66-2562</name>
</gene>
<protein>
    <submittedName>
        <fullName evidence="2">FIG002473: Protein YcaR in KDO2-Lipid A biosynthesis cluster</fullName>
    </submittedName>
</protein>
<accession>A0A6J4PMN9</accession>
<dbReference type="EMBL" id="CADCUS010000375">
    <property type="protein sequence ID" value="CAA9419608.1"/>
    <property type="molecule type" value="Genomic_DNA"/>
</dbReference>
<name>A0A6J4PMN9_9PSEU</name>
<reference evidence="2" key="1">
    <citation type="submission" date="2020-02" db="EMBL/GenBank/DDBJ databases">
        <authorList>
            <person name="Meier V. D."/>
        </authorList>
    </citation>
    <scope>NUCLEOTIDE SEQUENCE</scope>
    <source>
        <strain evidence="2">AVDCRST_MAG66</strain>
    </source>
</reference>
<proteinExistence type="predicted"/>
<feature type="non-terminal residue" evidence="2">
    <location>
        <position position="1"/>
    </location>
</feature>
<feature type="region of interest" description="Disordered" evidence="1">
    <location>
        <begin position="1"/>
        <end position="38"/>
    </location>
</feature>
<sequence>WTSTRSSWRSWPAPATTTRRWSSAATRSSAPPAAGRSR</sequence>
<evidence type="ECO:0000313" key="2">
    <source>
        <dbReference type="EMBL" id="CAA9419608.1"/>
    </source>
</evidence>